<sequence length="204" mass="23110">MWGAQAHQWSKCLANGATCYRCGRMGHFGRCCGQVDVQELGGEPQGHEKPQGHERQEGQYYYMGEKVVEICSEPWFIELKMCGTMVFFKIDIGADVSVIGAQLCHNLNLPVRPTERKLFGAGRHLIEVLETTTASLLHKNRKFQQEVFVVNGQQVSLLGRPMKTVEEVQEQGDGDNKYEKHLKSCVISKLSTTYNFRMTPNRTL</sequence>
<evidence type="ECO:0000313" key="6">
    <source>
        <dbReference type="Proteomes" id="UP001159363"/>
    </source>
</evidence>
<dbReference type="Proteomes" id="UP001159363">
    <property type="component" value="Chromosome 6"/>
</dbReference>
<evidence type="ECO:0000256" key="2">
    <source>
        <dbReference type="PROSITE-ProRule" id="PRU00047"/>
    </source>
</evidence>
<name>A0ABQ9H698_9NEOP</name>
<gene>
    <name evidence="5" type="ORF">PR048_020427</name>
</gene>
<keyword evidence="1" id="KW-0378">Hydrolase</keyword>
<dbReference type="PROSITE" id="PS50158">
    <property type="entry name" value="ZF_CCHC"/>
    <property type="match status" value="1"/>
</dbReference>
<dbReference type="InterPro" id="IPR021109">
    <property type="entry name" value="Peptidase_aspartic_dom_sf"/>
</dbReference>
<accession>A0ABQ9H698</accession>
<evidence type="ECO:0000256" key="1">
    <source>
        <dbReference type="ARBA" id="ARBA00022801"/>
    </source>
</evidence>
<keyword evidence="6" id="KW-1185">Reference proteome</keyword>
<dbReference type="InterPro" id="IPR001995">
    <property type="entry name" value="Peptidase_A2_cat"/>
</dbReference>
<feature type="domain" description="CCHC-type" evidence="3">
    <location>
        <begin position="19"/>
        <end position="32"/>
    </location>
</feature>
<keyword evidence="2" id="KW-0863">Zinc-finger</keyword>
<feature type="domain" description="Peptidase A2" evidence="4">
    <location>
        <begin position="86"/>
        <end position="162"/>
    </location>
</feature>
<reference evidence="5 6" key="1">
    <citation type="submission" date="2023-02" db="EMBL/GenBank/DDBJ databases">
        <title>LHISI_Scaffold_Assembly.</title>
        <authorList>
            <person name="Stuart O.P."/>
            <person name="Cleave R."/>
            <person name="Magrath M.J.L."/>
            <person name="Mikheyev A.S."/>
        </authorList>
    </citation>
    <scope>NUCLEOTIDE SEQUENCE [LARGE SCALE GENOMIC DNA]</scope>
    <source>
        <strain evidence="5">Daus_M_001</strain>
        <tissue evidence="5">Leg muscle</tissue>
    </source>
</reference>
<keyword evidence="2" id="KW-0862">Zinc</keyword>
<dbReference type="Gene3D" id="2.40.70.10">
    <property type="entry name" value="Acid Proteases"/>
    <property type="match status" value="1"/>
</dbReference>
<organism evidence="5 6">
    <name type="scientific">Dryococelus australis</name>
    <dbReference type="NCBI Taxonomy" id="614101"/>
    <lineage>
        <taxon>Eukaryota</taxon>
        <taxon>Metazoa</taxon>
        <taxon>Ecdysozoa</taxon>
        <taxon>Arthropoda</taxon>
        <taxon>Hexapoda</taxon>
        <taxon>Insecta</taxon>
        <taxon>Pterygota</taxon>
        <taxon>Neoptera</taxon>
        <taxon>Polyneoptera</taxon>
        <taxon>Phasmatodea</taxon>
        <taxon>Verophasmatodea</taxon>
        <taxon>Anareolatae</taxon>
        <taxon>Phasmatidae</taxon>
        <taxon>Eurycanthinae</taxon>
        <taxon>Dryococelus</taxon>
    </lineage>
</organism>
<dbReference type="SUPFAM" id="SSF50630">
    <property type="entry name" value="Acid proteases"/>
    <property type="match status" value="1"/>
</dbReference>
<evidence type="ECO:0000313" key="5">
    <source>
        <dbReference type="EMBL" id="KAJ8879819.1"/>
    </source>
</evidence>
<protein>
    <recommendedName>
        <fullName evidence="7">CCHC-type domain-containing protein</fullName>
    </recommendedName>
</protein>
<proteinExistence type="predicted"/>
<evidence type="ECO:0000259" key="4">
    <source>
        <dbReference type="PROSITE" id="PS50175"/>
    </source>
</evidence>
<dbReference type="PROSITE" id="PS50175">
    <property type="entry name" value="ASP_PROT_RETROV"/>
    <property type="match status" value="1"/>
</dbReference>
<comment type="caution">
    <text evidence="5">The sequence shown here is derived from an EMBL/GenBank/DDBJ whole genome shotgun (WGS) entry which is preliminary data.</text>
</comment>
<evidence type="ECO:0000259" key="3">
    <source>
        <dbReference type="PROSITE" id="PS50158"/>
    </source>
</evidence>
<dbReference type="InterPro" id="IPR001878">
    <property type="entry name" value="Znf_CCHC"/>
</dbReference>
<evidence type="ECO:0008006" key="7">
    <source>
        <dbReference type="Google" id="ProtNLM"/>
    </source>
</evidence>
<dbReference type="EMBL" id="JARBHB010000007">
    <property type="protein sequence ID" value="KAJ8879819.1"/>
    <property type="molecule type" value="Genomic_DNA"/>
</dbReference>
<keyword evidence="2" id="KW-0479">Metal-binding</keyword>